<dbReference type="EMBL" id="JAOWRF010000034">
    <property type="protein sequence ID" value="MCV3212337.1"/>
    <property type="molecule type" value="Genomic_DNA"/>
</dbReference>
<sequence length="78" mass="9104">MCINIIWSFQYFDNNTSDGWRSPLFIAQGLSHKCIGIYLQISPWTVATHLLSIFVKLGVTSTKRYNYLPQVEENRLHK</sequence>
<evidence type="ECO:0000259" key="1">
    <source>
        <dbReference type="Pfam" id="PF00196"/>
    </source>
</evidence>
<keyword evidence="3" id="KW-1185">Reference proteome</keyword>
<dbReference type="Proteomes" id="UP001526143">
    <property type="component" value="Unassembled WGS sequence"/>
</dbReference>
<name>A0ABT3AT94_9CYAN</name>
<comment type="caution">
    <text evidence="2">The sequence shown here is derived from an EMBL/GenBank/DDBJ whole genome shotgun (WGS) entry which is preliminary data.</text>
</comment>
<dbReference type="InterPro" id="IPR016032">
    <property type="entry name" value="Sig_transdc_resp-reg_C-effctor"/>
</dbReference>
<protein>
    <submittedName>
        <fullName evidence="2">LuxR C-terminal-related transcriptional regulator</fullName>
    </submittedName>
</protein>
<evidence type="ECO:0000313" key="2">
    <source>
        <dbReference type="EMBL" id="MCV3212337.1"/>
    </source>
</evidence>
<organism evidence="2 3">
    <name type="scientific">Plectonema radiosum NIES-515</name>
    <dbReference type="NCBI Taxonomy" id="2986073"/>
    <lineage>
        <taxon>Bacteria</taxon>
        <taxon>Bacillati</taxon>
        <taxon>Cyanobacteriota</taxon>
        <taxon>Cyanophyceae</taxon>
        <taxon>Oscillatoriophycideae</taxon>
        <taxon>Oscillatoriales</taxon>
        <taxon>Microcoleaceae</taxon>
        <taxon>Plectonema</taxon>
    </lineage>
</organism>
<gene>
    <name evidence="2" type="ORF">OGM63_02125</name>
</gene>
<dbReference type="InterPro" id="IPR000792">
    <property type="entry name" value="Tscrpt_reg_LuxR_C"/>
</dbReference>
<accession>A0ABT3AT94</accession>
<proteinExistence type="predicted"/>
<dbReference type="SUPFAM" id="SSF46894">
    <property type="entry name" value="C-terminal effector domain of the bipartite response regulators"/>
    <property type="match status" value="1"/>
</dbReference>
<dbReference type="InterPro" id="IPR036388">
    <property type="entry name" value="WH-like_DNA-bd_sf"/>
</dbReference>
<dbReference type="RefSeq" id="WP_263743849.1">
    <property type="nucleotide sequence ID" value="NZ_JAOWRF010000034.1"/>
</dbReference>
<feature type="domain" description="HTH luxR-type" evidence="1">
    <location>
        <begin position="26"/>
        <end position="62"/>
    </location>
</feature>
<dbReference type="Pfam" id="PF00196">
    <property type="entry name" value="GerE"/>
    <property type="match status" value="1"/>
</dbReference>
<dbReference type="Gene3D" id="1.10.10.10">
    <property type="entry name" value="Winged helix-like DNA-binding domain superfamily/Winged helix DNA-binding domain"/>
    <property type="match status" value="1"/>
</dbReference>
<reference evidence="2 3" key="1">
    <citation type="submission" date="2022-10" db="EMBL/GenBank/DDBJ databases">
        <title>Identification of biosynthetic pathway for the production of the potent trypsin inhibitor radiosumin.</title>
        <authorList>
            <person name="Fewer D.P."/>
            <person name="Delbaje E."/>
            <person name="Ouyang X."/>
            <person name="Agostino P.D."/>
            <person name="Wahlsten M."/>
            <person name="Jokela J."/>
            <person name="Permi P."/>
            <person name="Haapaniemi E."/>
            <person name="Koistinen H."/>
        </authorList>
    </citation>
    <scope>NUCLEOTIDE SEQUENCE [LARGE SCALE GENOMIC DNA]</scope>
    <source>
        <strain evidence="2 3">NIES-515</strain>
    </source>
</reference>
<evidence type="ECO:0000313" key="3">
    <source>
        <dbReference type="Proteomes" id="UP001526143"/>
    </source>
</evidence>